<dbReference type="Pfam" id="PF07883">
    <property type="entry name" value="Cupin_2"/>
    <property type="match status" value="1"/>
</dbReference>
<dbReference type="Proteomes" id="UP000649604">
    <property type="component" value="Unassembled WGS sequence"/>
</dbReference>
<dbReference type="PANTHER" id="PTHR35848:SF6">
    <property type="entry name" value="CUPIN TYPE-2 DOMAIN-CONTAINING PROTEIN"/>
    <property type="match status" value="1"/>
</dbReference>
<dbReference type="InterPro" id="IPR014710">
    <property type="entry name" value="RmlC-like_jellyroll"/>
</dbReference>
<proteinExistence type="predicted"/>
<dbReference type="AlphaFoldDB" id="A0A9D5Q4X8"/>
<dbReference type="GO" id="GO:0046872">
    <property type="term" value="F:metal ion binding"/>
    <property type="evidence" value="ECO:0007669"/>
    <property type="project" value="UniProtKB-KW"/>
</dbReference>
<evidence type="ECO:0000256" key="1">
    <source>
        <dbReference type="ARBA" id="ARBA00022723"/>
    </source>
</evidence>
<gene>
    <name evidence="3" type="ORF">GF339_02235</name>
</gene>
<dbReference type="InterPro" id="IPR051610">
    <property type="entry name" value="GPI/OXD"/>
</dbReference>
<evidence type="ECO:0000313" key="4">
    <source>
        <dbReference type="Proteomes" id="UP000649604"/>
    </source>
</evidence>
<keyword evidence="1" id="KW-0479">Metal-binding</keyword>
<accession>A0A9D5Q4X8</accession>
<dbReference type="PANTHER" id="PTHR35848">
    <property type="entry name" value="OXALATE-BINDING PROTEIN"/>
    <property type="match status" value="1"/>
</dbReference>
<comment type="caution">
    <text evidence="3">The sequence shown here is derived from an EMBL/GenBank/DDBJ whole genome shotgun (WGS) entry which is preliminary data.</text>
</comment>
<dbReference type="Gene3D" id="2.60.120.10">
    <property type="entry name" value="Jelly Rolls"/>
    <property type="match status" value="1"/>
</dbReference>
<evidence type="ECO:0000313" key="3">
    <source>
        <dbReference type="EMBL" id="MBD3323371.1"/>
    </source>
</evidence>
<organism evidence="3 4">
    <name type="scientific">candidate division KSB3 bacterium</name>
    <dbReference type="NCBI Taxonomy" id="2044937"/>
    <lineage>
        <taxon>Bacteria</taxon>
        <taxon>candidate division KSB3</taxon>
    </lineage>
</organism>
<reference evidence="3" key="1">
    <citation type="submission" date="2019-11" db="EMBL/GenBank/DDBJ databases">
        <title>Microbial mats filling the niche in hypersaline microbial mats.</title>
        <authorList>
            <person name="Wong H.L."/>
            <person name="Macleod F.I."/>
            <person name="White R.A. III"/>
            <person name="Burns B.P."/>
        </authorList>
    </citation>
    <scope>NUCLEOTIDE SEQUENCE</scope>
    <source>
        <strain evidence="3">Rbin_158</strain>
    </source>
</reference>
<protein>
    <submittedName>
        <fullName evidence="3">Cupin domain-containing protein</fullName>
    </submittedName>
</protein>
<evidence type="ECO:0000259" key="2">
    <source>
        <dbReference type="Pfam" id="PF07883"/>
    </source>
</evidence>
<sequence length="122" mass="13396">MTAPHAKVVHYTDVPAQVFGDTAPGAAIRWLIDDDHDGAPVYALRMIEIEPGGHSPQHTHPYEHENFVVEGHGRLLIEETWHDLKAGDVAFVPAGILHQYVNAGDAPFKFLCGIPVKTIREG</sequence>
<dbReference type="SUPFAM" id="SSF51182">
    <property type="entry name" value="RmlC-like cupins"/>
    <property type="match status" value="1"/>
</dbReference>
<dbReference type="InterPro" id="IPR013096">
    <property type="entry name" value="Cupin_2"/>
</dbReference>
<dbReference type="CDD" id="cd02222">
    <property type="entry name" value="cupin_TM1459-like"/>
    <property type="match status" value="1"/>
</dbReference>
<dbReference type="EMBL" id="WJJP01000062">
    <property type="protein sequence ID" value="MBD3323371.1"/>
    <property type="molecule type" value="Genomic_DNA"/>
</dbReference>
<dbReference type="InterPro" id="IPR011051">
    <property type="entry name" value="RmlC_Cupin_sf"/>
</dbReference>
<feature type="domain" description="Cupin type-2" evidence="2">
    <location>
        <begin position="46"/>
        <end position="112"/>
    </location>
</feature>
<name>A0A9D5Q4X8_9BACT</name>